<gene>
    <name evidence="1" type="ORF">H312_02007</name>
</gene>
<dbReference type="EMBL" id="KK365172">
    <property type="protein sequence ID" value="KCZ80587.1"/>
    <property type="molecule type" value="Genomic_DNA"/>
</dbReference>
<dbReference type="HOGENOM" id="CLU_055461_0_0_1"/>
<reference evidence="2" key="1">
    <citation type="submission" date="2013-02" db="EMBL/GenBank/DDBJ databases">
        <authorList>
            <consortium name="The Broad Institute Genome Sequencing Platform"/>
            <person name="Cuomo C."/>
            <person name="Becnel J."/>
            <person name="Sanscrainte N."/>
            <person name="Walker B."/>
            <person name="Young S.K."/>
            <person name="Zeng Q."/>
            <person name="Gargeya S."/>
            <person name="Fitzgerald M."/>
            <person name="Haas B."/>
            <person name="Abouelleil A."/>
            <person name="Alvarado L."/>
            <person name="Arachchi H.M."/>
            <person name="Berlin A.M."/>
            <person name="Chapman S.B."/>
            <person name="Dewar J."/>
            <person name="Goldberg J."/>
            <person name="Griggs A."/>
            <person name="Gujja S."/>
            <person name="Hansen M."/>
            <person name="Howarth C."/>
            <person name="Imamovic A."/>
            <person name="Larimer J."/>
            <person name="McCowan C."/>
            <person name="Murphy C."/>
            <person name="Neiman D."/>
            <person name="Pearson M."/>
            <person name="Priest M."/>
            <person name="Roberts A."/>
            <person name="Saif S."/>
            <person name="Shea T."/>
            <person name="Sisk P."/>
            <person name="Sykes S."/>
            <person name="Wortman J."/>
            <person name="Nusbaum C."/>
            <person name="Birren B."/>
        </authorList>
    </citation>
    <scope>NUCLEOTIDE SEQUENCE [LARGE SCALE GENOMIC DNA]</scope>
    <source>
        <strain evidence="2">PRA339</strain>
    </source>
</reference>
<dbReference type="Proteomes" id="UP000030655">
    <property type="component" value="Unassembled WGS sequence"/>
</dbReference>
<dbReference type="VEuPathDB" id="MicrosporidiaDB:H312_02007"/>
<evidence type="ECO:0000313" key="1">
    <source>
        <dbReference type="EMBL" id="KCZ80587.1"/>
    </source>
</evidence>
<accession>A0A059F0H2</accession>
<dbReference type="OrthoDB" id="2196974at2759"/>
<sequence length="412" mass="49049">MNKYLLESIIGCSTSLYLSNIYRRISQEKRLNIIEKNCSIIELKNISINCDEVIIIAYLNNSGIFHSSKVKNKNLTDSLFLNIFSCKSTLELNLFLIKDDKIMLFKTSTYACLIKNENSISLFKDDTFYHNDYNSVEVTFDFFSLKKLHLLNNLPYTRERRVENVFISLEGKRVNSNLNCILCFYRSNDIIGLILHMKMCHLIYKISVNNENRILFEEKDLKLTNQNKPRKIKARRINTTDDEEYSKIFIKSFLKNKINEIKDQINDSKEITIILQEKKTVYTFHSSTFFFINKIRKISQEKEFTFPYEYFQEETFAPLNTLVIKDDWVKFYILNQIEEIIDLSANHISLINKWNLFIFHKRVNRSNIIQFISEFIYNEGPSFELFEILTTMKKNCIISEDELREILRKYLL</sequence>
<organism evidence="1 2">
    <name type="scientific">Anncaliia algerae PRA339</name>
    <dbReference type="NCBI Taxonomy" id="1288291"/>
    <lineage>
        <taxon>Eukaryota</taxon>
        <taxon>Fungi</taxon>
        <taxon>Fungi incertae sedis</taxon>
        <taxon>Microsporidia</taxon>
        <taxon>Tubulinosematoidea</taxon>
        <taxon>Tubulinosematidae</taxon>
        <taxon>Anncaliia</taxon>
    </lineage>
</organism>
<name>A0A059F0H2_9MICR</name>
<keyword evidence="2" id="KW-1185">Reference proteome</keyword>
<reference evidence="1 2" key="2">
    <citation type="submission" date="2014-03" db="EMBL/GenBank/DDBJ databases">
        <title>The Genome Sequence of Anncaliia algerae insect isolate PRA339.</title>
        <authorList>
            <consortium name="The Broad Institute Genome Sequencing Platform"/>
            <consortium name="The Broad Institute Genome Sequencing Center for Infectious Disease"/>
            <person name="Cuomo C."/>
            <person name="Becnel J."/>
            <person name="Sanscrainte N."/>
            <person name="Walker B."/>
            <person name="Young S.K."/>
            <person name="Zeng Q."/>
            <person name="Gargeya S."/>
            <person name="Fitzgerald M."/>
            <person name="Haas B."/>
            <person name="Abouelleil A."/>
            <person name="Alvarado L."/>
            <person name="Arachchi H.M."/>
            <person name="Berlin A.M."/>
            <person name="Chapman S.B."/>
            <person name="Dewar J."/>
            <person name="Goldberg J."/>
            <person name="Griggs A."/>
            <person name="Gujja S."/>
            <person name="Hansen M."/>
            <person name="Howarth C."/>
            <person name="Imamovic A."/>
            <person name="Larimer J."/>
            <person name="McCowan C."/>
            <person name="Murphy C."/>
            <person name="Neiman D."/>
            <person name="Pearson M."/>
            <person name="Priest M."/>
            <person name="Roberts A."/>
            <person name="Saif S."/>
            <person name="Shea T."/>
            <person name="Sisk P."/>
            <person name="Sykes S."/>
            <person name="Wortman J."/>
            <person name="Nusbaum C."/>
            <person name="Birren B."/>
        </authorList>
    </citation>
    <scope>NUCLEOTIDE SEQUENCE [LARGE SCALE GENOMIC DNA]</scope>
    <source>
        <strain evidence="1 2">PRA339</strain>
    </source>
</reference>
<protein>
    <submittedName>
        <fullName evidence="1">Uncharacterized protein</fullName>
    </submittedName>
</protein>
<evidence type="ECO:0000313" key="2">
    <source>
        <dbReference type="Proteomes" id="UP000030655"/>
    </source>
</evidence>
<proteinExistence type="predicted"/>
<dbReference type="AlphaFoldDB" id="A0A059F0H2"/>